<reference evidence="2 3" key="1">
    <citation type="submission" date="2019-05" db="EMBL/GenBank/DDBJ databases">
        <title>Another draft genome of Portunus trituberculatus and its Hox gene families provides insights of decapod evolution.</title>
        <authorList>
            <person name="Jeong J.-H."/>
            <person name="Song I."/>
            <person name="Kim S."/>
            <person name="Choi T."/>
            <person name="Kim D."/>
            <person name="Ryu S."/>
            <person name="Kim W."/>
        </authorList>
    </citation>
    <scope>NUCLEOTIDE SEQUENCE [LARGE SCALE GENOMIC DNA]</scope>
    <source>
        <tissue evidence="2">Muscle</tissue>
    </source>
</reference>
<evidence type="ECO:0000313" key="3">
    <source>
        <dbReference type="Proteomes" id="UP000324222"/>
    </source>
</evidence>
<accession>A0A5B7JJ69</accession>
<comment type="caution">
    <text evidence="2">The sequence shown here is derived from an EMBL/GenBank/DDBJ whole genome shotgun (WGS) entry which is preliminary data.</text>
</comment>
<feature type="region of interest" description="Disordered" evidence="1">
    <location>
        <begin position="1"/>
        <end position="30"/>
    </location>
</feature>
<sequence>MSTRPGSLLTAAPSTHSGSGVRSGEVTSPRRSRILPKWTCRPVVVSDKTSRTPKLLSPTPRVFVTSRTPLSRSHSAGFSAFCVLRFLREQGLREWFFALCYLRPLPCLLCLGLVSSTPIVPLLSLYSTALSYPDTTSLMYI</sequence>
<dbReference type="AlphaFoldDB" id="A0A5B7JJ69"/>
<evidence type="ECO:0000256" key="1">
    <source>
        <dbReference type="SAM" id="MobiDB-lite"/>
    </source>
</evidence>
<evidence type="ECO:0000313" key="2">
    <source>
        <dbReference type="EMBL" id="MPC96242.1"/>
    </source>
</evidence>
<gene>
    <name evidence="2" type="ORF">E2C01_091489</name>
</gene>
<keyword evidence="3" id="KW-1185">Reference proteome</keyword>
<dbReference type="Proteomes" id="UP000324222">
    <property type="component" value="Unassembled WGS sequence"/>
</dbReference>
<proteinExistence type="predicted"/>
<name>A0A5B7JJ69_PORTR</name>
<dbReference type="EMBL" id="VSRR010105162">
    <property type="protein sequence ID" value="MPC96242.1"/>
    <property type="molecule type" value="Genomic_DNA"/>
</dbReference>
<protein>
    <submittedName>
        <fullName evidence="2">Uncharacterized protein</fullName>
    </submittedName>
</protein>
<organism evidence="2 3">
    <name type="scientific">Portunus trituberculatus</name>
    <name type="common">Swimming crab</name>
    <name type="synonym">Neptunus trituberculatus</name>
    <dbReference type="NCBI Taxonomy" id="210409"/>
    <lineage>
        <taxon>Eukaryota</taxon>
        <taxon>Metazoa</taxon>
        <taxon>Ecdysozoa</taxon>
        <taxon>Arthropoda</taxon>
        <taxon>Crustacea</taxon>
        <taxon>Multicrustacea</taxon>
        <taxon>Malacostraca</taxon>
        <taxon>Eumalacostraca</taxon>
        <taxon>Eucarida</taxon>
        <taxon>Decapoda</taxon>
        <taxon>Pleocyemata</taxon>
        <taxon>Brachyura</taxon>
        <taxon>Eubrachyura</taxon>
        <taxon>Portunoidea</taxon>
        <taxon>Portunidae</taxon>
        <taxon>Portuninae</taxon>
        <taxon>Portunus</taxon>
    </lineage>
</organism>